<proteinExistence type="predicted"/>
<comment type="caution">
    <text evidence="1">The sequence shown here is derived from an EMBL/GenBank/DDBJ whole genome shotgun (WGS) entry which is preliminary data.</text>
</comment>
<organism evidence="1 2">
    <name type="scientific">Lentinula boryana</name>
    <dbReference type="NCBI Taxonomy" id="40481"/>
    <lineage>
        <taxon>Eukaryota</taxon>
        <taxon>Fungi</taxon>
        <taxon>Dikarya</taxon>
        <taxon>Basidiomycota</taxon>
        <taxon>Agaricomycotina</taxon>
        <taxon>Agaricomycetes</taxon>
        <taxon>Agaricomycetidae</taxon>
        <taxon>Agaricales</taxon>
        <taxon>Marasmiineae</taxon>
        <taxon>Omphalotaceae</taxon>
        <taxon>Lentinula</taxon>
    </lineage>
</organism>
<protein>
    <recommendedName>
        <fullName evidence="3">HTH psq-type domain-containing protein</fullName>
    </recommendedName>
</protein>
<reference evidence="1" key="1">
    <citation type="submission" date="2022-08" db="EMBL/GenBank/DDBJ databases">
        <authorList>
            <consortium name="DOE Joint Genome Institute"/>
            <person name="Min B."/>
            <person name="Riley R."/>
            <person name="Sierra-Patev S."/>
            <person name="Naranjo-Ortiz M."/>
            <person name="Looney B."/>
            <person name="Konkel Z."/>
            <person name="Slot J.C."/>
            <person name="Sakamoto Y."/>
            <person name="Steenwyk J.L."/>
            <person name="Rokas A."/>
            <person name="Carro J."/>
            <person name="Camarero S."/>
            <person name="Ferreira P."/>
            <person name="Molpeceres G."/>
            <person name="Ruiz-Duenas F.J."/>
            <person name="Serrano A."/>
            <person name="Henrissat B."/>
            <person name="Drula E."/>
            <person name="Hughes K.W."/>
            <person name="Mata J.L."/>
            <person name="Ishikawa N.K."/>
            <person name="Vargas-Isla R."/>
            <person name="Ushijima S."/>
            <person name="Smith C.A."/>
            <person name="Ahrendt S."/>
            <person name="Andreopoulos W."/>
            <person name="He G."/>
            <person name="Labutti K."/>
            <person name="Lipzen A."/>
            <person name="Ng V."/>
            <person name="Sandor L."/>
            <person name="Barry K."/>
            <person name="Martinez A.T."/>
            <person name="Xiao Y."/>
            <person name="Gibbons J.G."/>
            <person name="Terashima K."/>
            <person name="Hibbett D.S."/>
            <person name="Grigoriev I.V."/>
        </authorList>
    </citation>
    <scope>NUCLEOTIDE SEQUENCE</scope>
    <source>
        <strain evidence="1">TFB10827</strain>
    </source>
</reference>
<evidence type="ECO:0000313" key="1">
    <source>
        <dbReference type="EMBL" id="KAJ3990637.1"/>
    </source>
</evidence>
<accession>A0ABQ8PWC5</accession>
<gene>
    <name evidence="1" type="ORF">F5050DRAFT_171009</name>
</gene>
<evidence type="ECO:0000313" key="2">
    <source>
        <dbReference type="Proteomes" id="UP001163828"/>
    </source>
</evidence>
<name>A0ABQ8PWC5_9AGAR</name>
<evidence type="ECO:0008006" key="3">
    <source>
        <dbReference type="Google" id="ProtNLM"/>
    </source>
</evidence>
<keyword evidence="2" id="KW-1185">Reference proteome</keyword>
<dbReference type="Proteomes" id="UP001163828">
    <property type="component" value="Unassembled WGS sequence"/>
</dbReference>
<sequence length="100" mass="11609">MARSSRYREPKKGPCTIDTLTEQRLEQAREDWLMTTKFRSVKNAAKAYNVPYWTLVRRINGTALPKKQAHDSQALLTQTEKETLIEWIQYLGICGLPLNK</sequence>
<dbReference type="EMBL" id="MU791742">
    <property type="protein sequence ID" value="KAJ3990637.1"/>
    <property type="molecule type" value="Genomic_DNA"/>
</dbReference>